<organism evidence="10 11">
    <name type="scientific">Alkalicoccus urumqiensis</name>
    <name type="common">Bacillus urumqiensis</name>
    <dbReference type="NCBI Taxonomy" id="1548213"/>
    <lineage>
        <taxon>Bacteria</taxon>
        <taxon>Bacillati</taxon>
        <taxon>Bacillota</taxon>
        <taxon>Bacilli</taxon>
        <taxon>Bacillales</taxon>
        <taxon>Bacillaceae</taxon>
        <taxon>Alkalicoccus</taxon>
    </lineage>
</organism>
<keyword evidence="7" id="KW-0479">Metal-binding</keyword>
<dbReference type="PANTHER" id="PTHR34448">
    <property type="entry name" value="AMINOPEPTIDASE"/>
    <property type="match status" value="1"/>
</dbReference>
<evidence type="ECO:0000256" key="2">
    <source>
        <dbReference type="ARBA" id="ARBA00001946"/>
    </source>
</evidence>
<evidence type="ECO:0000256" key="1">
    <source>
        <dbReference type="ARBA" id="ARBA00001941"/>
    </source>
</evidence>
<protein>
    <submittedName>
        <fullName evidence="10">Aminopeptidase</fullName>
    </submittedName>
</protein>
<proteinExistence type="inferred from homology"/>
<keyword evidence="11" id="KW-1185">Reference proteome</keyword>
<keyword evidence="5 10" id="KW-0031">Aminopeptidase</keyword>
<evidence type="ECO:0000313" key="11">
    <source>
        <dbReference type="Proteomes" id="UP000243650"/>
    </source>
</evidence>
<comment type="similarity">
    <text evidence="4">Belongs to the peptidase M29 family.</text>
</comment>
<dbReference type="OrthoDB" id="9803993at2"/>
<reference evidence="10 11" key="1">
    <citation type="submission" date="2018-03" db="EMBL/GenBank/DDBJ databases">
        <title>Bacillus urumqiensis sp. nov., a moderately haloalkaliphilic bacterium isolated from a salt lake.</title>
        <authorList>
            <person name="Zhao B."/>
            <person name="Liao Z."/>
        </authorList>
    </citation>
    <scope>NUCLEOTIDE SEQUENCE [LARGE SCALE GENOMIC DNA]</scope>
    <source>
        <strain evidence="10 11">BZ-SZ-XJ18</strain>
    </source>
</reference>
<name>A0A2P6MGK0_ALKUR</name>
<dbReference type="Pfam" id="PF02073">
    <property type="entry name" value="Peptidase_M29"/>
    <property type="match status" value="1"/>
</dbReference>
<dbReference type="GO" id="GO:0004177">
    <property type="term" value="F:aminopeptidase activity"/>
    <property type="evidence" value="ECO:0007669"/>
    <property type="project" value="UniProtKB-KW"/>
</dbReference>
<evidence type="ECO:0000256" key="3">
    <source>
        <dbReference type="ARBA" id="ARBA00001947"/>
    </source>
</evidence>
<evidence type="ECO:0000313" key="10">
    <source>
        <dbReference type="EMBL" id="PRO65404.1"/>
    </source>
</evidence>
<keyword evidence="9" id="KW-0482">Metalloprotease</keyword>
<keyword evidence="8" id="KW-0378">Hydrolase</keyword>
<accession>A0A2P6MGK0</accession>
<keyword evidence="6" id="KW-0645">Protease</keyword>
<comment type="caution">
    <text evidence="10">The sequence shown here is derived from an EMBL/GenBank/DDBJ whole genome shotgun (WGS) entry which is preliminary data.</text>
</comment>
<dbReference type="InterPro" id="IPR000787">
    <property type="entry name" value="Peptidase_M29"/>
</dbReference>
<dbReference type="GO" id="GO:0006508">
    <property type="term" value="P:proteolysis"/>
    <property type="evidence" value="ECO:0007669"/>
    <property type="project" value="UniProtKB-KW"/>
</dbReference>
<dbReference type="RefSeq" id="WP_105959243.1">
    <property type="nucleotide sequence ID" value="NZ_PVNS01000008.1"/>
</dbReference>
<gene>
    <name evidence="10" type="ORF">C6I21_09590</name>
</gene>
<evidence type="ECO:0000256" key="9">
    <source>
        <dbReference type="ARBA" id="ARBA00023049"/>
    </source>
</evidence>
<dbReference type="AlphaFoldDB" id="A0A2P6MGK0"/>
<dbReference type="InterPro" id="IPR035097">
    <property type="entry name" value="M29_N-terminal"/>
</dbReference>
<dbReference type="PANTHER" id="PTHR34448:SF1">
    <property type="entry name" value="BLL6088 PROTEIN"/>
    <property type="match status" value="1"/>
</dbReference>
<dbReference type="Proteomes" id="UP000243650">
    <property type="component" value="Unassembled WGS sequence"/>
</dbReference>
<dbReference type="EMBL" id="PVNS01000008">
    <property type="protein sequence ID" value="PRO65404.1"/>
    <property type="molecule type" value="Genomic_DNA"/>
</dbReference>
<evidence type="ECO:0000256" key="7">
    <source>
        <dbReference type="ARBA" id="ARBA00022723"/>
    </source>
</evidence>
<comment type="cofactor">
    <cofactor evidence="1">
        <name>Co(2+)</name>
        <dbReference type="ChEBI" id="CHEBI:48828"/>
    </cofactor>
</comment>
<evidence type="ECO:0000256" key="6">
    <source>
        <dbReference type="ARBA" id="ARBA00022670"/>
    </source>
</evidence>
<comment type="cofactor">
    <cofactor evidence="2">
        <name>Mg(2+)</name>
        <dbReference type="ChEBI" id="CHEBI:18420"/>
    </cofactor>
</comment>
<dbReference type="GO" id="GO:0008237">
    <property type="term" value="F:metallopeptidase activity"/>
    <property type="evidence" value="ECO:0007669"/>
    <property type="project" value="UniProtKB-KW"/>
</dbReference>
<evidence type="ECO:0000256" key="5">
    <source>
        <dbReference type="ARBA" id="ARBA00022438"/>
    </source>
</evidence>
<dbReference type="InterPro" id="IPR052170">
    <property type="entry name" value="M29_Exopeptidase"/>
</dbReference>
<dbReference type="GO" id="GO:0046872">
    <property type="term" value="F:metal ion binding"/>
    <property type="evidence" value="ECO:0007669"/>
    <property type="project" value="UniProtKB-KW"/>
</dbReference>
<comment type="cofactor">
    <cofactor evidence="3">
        <name>Zn(2+)</name>
        <dbReference type="ChEBI" id="CHEBI:29105"/>
    </cofactor>
</comment>
<dbReference type="Gene3D" id="3.40.1830.10">
    <property type="entry name" value="Thermophilic metalloprotease (M29)"/>
    <property type="match status" value="1"/>
</dbReference>
<evidence type="ECO:0000256" key="4">
    <source>
        <dbReference type="ARBA" id="ARBA00008236"/>
    </source>
</evidence>
<sequence>MKDPRIQKLAETLIHYSTSLKPGEKVLIENFGVQQELVNALVEEAYRADALPFVSLKEHAVNRALLMRATPQQQEKTAEFEAYVMKQMDAYIGLRAGDNINELSDVPSEHMALHQKTVGTEVHRKIRVPSTKWVVLRYPTASMAQLAGTSTEAFEDFYFDVCTLDYSRMDKAMDALAARMEKTDQVQISAPGTDLTFSIKDIPAVKCAGRLNIPDGEVYTAPVKDSVNGTIAYNTVSPYQGSSFENVTFTFQNGKIIDASAGDNTAKLNEILDTDEGARFIGEFAIGVNPYIKHPMQDILFDEKIDGSFHFTPGQAYDNAYNGNDSAVHWDLVHIQREEYGGGDLYFDGELIRRNGRFVPEDLQQLNPEQLTK</sequence>
<evidence type="ECO:0000256" key="8">
    <source>
        <dbReference type="ARBA" id="ARBA00022801"/>
    </source>
</evidence>
<dbReference type="SUPFAM" id="SSF144052">
    <property type="entry name" value="Thermophilic metalloprotease-like"/>
    <property type="match status" value="1"/>
</dbReference>